<evidence type="ECO:0000313" key="2">
    <source>
        <dbReference type="Proteomes" id="UP000799436"/>
    </source>
</evidence>
<organism evidence="1 2">
    <name type="scientific">Teratosphaeria nubilosa</name>
    <dbReference type="NCBI Taxonomy" id="161662"/>
    <lineage>
        <taxon>Eukaryota</taxon>
        <taxon>Fungi</taxon>
        <taxon>Dikarya</taxon>
        <taxon>Ascomycota</taxon>
        <taxon>Pezizomycotina</taxon>
        <taxon>Dothideomycetes</taxon>
        <taxon>Dothideomycetidae</taxon>
        <taxon>Mycosphaerellales</taxon>
        <taxon>Teratosphaeriaceae</taxon>
        <taxon>Teratosphaeria</taxon>
    </lineage>
</organism>
<name>A0A6G1KZA1_9PEZI</name>
<dbReference type="EMBL" id="ML995884">
    <property type="protein sequence ID" value="KAF2765760.1"/>
    <property type="molecule type" value="Genomic_DNA"/>
</dbReference>
<proteinExistence type="predicted"/>
<dbReference type="AlphaFoldDB" id="A0A6G1KZA1"/>
<reference evidence="1" key="1">
    <citation type="journal article" date="2020" name="Stud. Mycol.">
        <title>101 Dothideomycetes genomes: a test case for predicting lifestyles and emergence of pathogens.</title>
        <authorList>
            <person name="Haridas S."/>
            <person name="Albert R."/>
            <person name="Binder M."/>
            <person name="Bloem J."/>
            <person name="Labutti K."/>
            <person name="Salamov A."/>
            <person name="Andreopoulos B."/>
            <person name="Baker S."/>
            <person name="Barry K."/>
            <person name="Bills G."/>
            <person name="Bluhm B."/>
            <person name="Cannon C."/>
            <person name="Castanera R."/>
            <person name="Culley D."/>
            <person name="Daum C."/>
            <person name="Ezra D."/>
            <person name="Gonzalez J."/>
            <person name="Henrissat B."/>
            <person name="Kuo A."/>
            <person name="Liang C."/>
            <person name="Lipzen A."/>
            <person name="Lutzoni F."/>
            <person name="Magnuson J."/>
            <person name="Mondo S."/>
            <person name="Nolan M."/>
            <person name="Ohm R."/>
            <person name="Pangilinan J."/>
            <person name="Park H.-J."/>
            <person name="Ramirez L."/>
            <person name="Alfaro M."/>
            <person name="Sun H."/>
            <person name="Tritt A."/>
            <person name="Yoshinaga Y."/>
            <person name="Zwiers L.-H."/>
            <person name="Turgeon B."/>
            <person name="Goodwin S."/>
            <person name="Spatafora J."/>
            <person name="Crous P."/>
            <person name="Grigoriev I."/>
        </authorList>
    </citation>
    <scope>NUCLEOTIDE SEQUENCE</scope>
    <source>
        <strain evidence="1">CBS 116005</strain>
    </source>
</reference>
<gene>
    <name evidence="1" type="ORF">EJ03DRAFT_197674</name>
</gene>
<evidence type="ECO:0008006" key="3">
    <source>
        <dbReference type="Google" id="ProtNLM"/>
    </source>
</evidence>
<dbReference type="InterPro" id="IPR011333">
    <property type="entry name" value="SKP1/BTB/POZ_sf"/>
</dbReference>
<dbReference type="SUPFAM" id="SSF54695">
    <property type="entry name" value="POZ domain"/>
    <property type="match status" value="1"/>
</dbReference>
<protein>
    <recommendedName>
        <fullName evidence="3">BTB domain-containing protein</fullName>
    </recommendedName>
</protein>
<dbReference type="CDD" id="cd18186">
    <property type="entry name" value="BTB_POZ_ZBTB_KLHL-like"/>
    <property type="match status" value="1"/>
</dbReference>
<keyword evidence="2" id="KW-1185">Reference proteome</keyword>
<evidence type="ECO:0000313" key="1">
    <source>
        <dbReference type="EMBL" id="KAF2765760.1"/>
    </source>
</evidence>
<sequence length="142" mass="15928">MAAVSYFRGAFSRDFTESKLGAVSIPDEDLATFLVVVHWLYTCQILTPSPRQHSRIRALTSPVMDVKATVVLSEICPGAGTSGRLDKELEKELHLDLLVSLFVFGDRRNSSQLRNDAMTTAARMRKLLAMCNRCSYESTWKL</sequence>
<dbReference type="Gene3D" id="3.30.710.10">
    <property type="entry name" value="Potassium Channel Kv1.1, Chain A"/>
    <property type="match status" value="1"/>
</dbReference>
<accession>A0A6G1KZA1</accession>
<dbReference type="Proteomes" id="UP000799436">
    <property type="component" value="Unassembled WGS sequence"/>
</dbReference>